<feature type="domain" description="Ras-GEF" evidence="3">
    <location>
        <begin position="116"/>
        <end position="338"/>
    </location>
</feature>
<dbReference type="PANTHER" id="PTHR23113:SF249">
    <property type="entry name" value="RAP GUANINE NUCLEOTIDE EXCHANGE FACTOR 6"/>
    <property type="match status" value="1"/>
</dbReference>
<dbReference type="EMBL" id="DS985243">
    <property type="protein sequence ID" value="EDV26736.1"/>
    <property type="molecule type" value="Genomic_DNA"/>
</dbReference>
<accession>B3RQQ0</accession>
<dbReference type="RefSeq" id="XP_002110732.1">
    <property type="nucleotide sequence ID" value="XM_002110696.1"/>
</dbReference>
<dbReference type="Pfam" id="PF00617">
    <property type="entry name" value="RasGEF"/>
    <property type="match status" value="1"/>
</dbReference>
<dbReference type="InterPro" id="IPR023578">
    <property type="entry name" value="Ras_GEF_dom_sf"/>
</dbReference>
<dbReference type="InterPro" id="IPR001895">
    <property type="entry name" value="RASGEF_cat_dom"/>
</dbReference>
<keyword evidence="6" id="KW-1185">Reference proteome</keyword>
<dbReference type="KEGG" id="tad:TRIADDRAFT_55070"/>
<dbReference type="HOGENOM" id="CLU_822155_0_0_1"/>
<dbReference type="PANTHER" id="PTHR23113">
    <property type="entry name" value="GUANINE NUCLEOTIDE EXCHANGE FACTOR"/>
    <property type="match status" value="1"/>
</dbReference>
<dbReference type="PROSITE" id="PS50009">
    <property type="entry name" value="RASGEF_CAT"/>
    <property type="match status" value="1"/>
</dbReference>
<dbReference type="InterPro" id="IPR008937">
    <property type="entry name" value="Ras-like_GEF"/>
</dbReference>
<dbReference type="GeneID" id="6751945"/>
<evidence type="ECO:0008006" key="7">
    <source>
        <dbReference type="Google" id="ProtNLM"/>
    </source>
</evidence>
<name>B3RQQ0_TRIAD</name>
<evidence type="ECO:0000259" key="4">
    <source>
        <dbReference type="PROSITE" id="PS50212"/>
    </source>
</evidence>
<dbReference type="CTD" id="6751945"/>
<feature type="domain" description="N-terminal Ras-GEF" evidence="4">
    <location>
        <begin position="1"/>
        <end position="79"/>
    </location>
</feature>
<dbReference type="PROSITE" id="PS50212">
    <property type="entry name" value="RASGEF_NTER"/>
    <property type="match status" value="1"/>
</dbReference>
<keyword evidence="1 2" id="KW-0344">Guanine-nucleotide releasing factor</keyword>
<proteinExistence type="predicted"/>
<dbReference type="GO" id="GO:0005085">
    <property type="term" value="F:guanyl-nucleotide exchange factor activity"/>
    <property type="evidence" value="ECO:0000318"/>
    <property type="project" value="GO_Central"/>
</dbReference>
<dbReference type="InterPro" id="IPR000651">
    <property type="entry name" value="Ras-like_Gua-exchang_fac_N"/>
</dbReference>
<reference evidence="5 6" key="1">
    <citation type="journal article" date="2008" name="Nature">
        <title>The Trichoplax genome and the nature of placozoans.</title>
        <authorList>
            <person name="Srivastava M."/>
            <person name="Begovic E."/>
            <person name="Chapman J."/>
            <person name="Putnam N.H."/>
            <person name="Hellsten U."/>
            <person name="Kawashima T."/>
            <person name="Kuo A."/>
            <person name="Mitros T."/>
            <person name="Salamov A."/>
            <person name="Carpenter M.L."/>
            <person name="Signorovitch A.Y."/>
            <person name="Moreno M.A."/>
            <person name="Kamm K."/>
            <person name="Grimwood J."/>
            <person name="Schmutz J."/>
            <person name="Shapiro H."/>
            <person name="Grigoriev I.V."/>
            <person name="Buss L.W."/>
            <person name="Schierwater B."/>
            <person name="Dellaporta S.L."/>
            <person name="Rokhsar D.S."/>
        </authorList>
    </citation>
    <scope>NUCLEOTIDE SEQUENCE [LARGE SCALE GENOMIC DNA]</scope>
    <source>
        <strain evidence="5 6">Grell-BS-1999</strain>
    </source>
</reference>
<dbReference type="FunCoup" id="B3RQQ0">
    <property type="interactions" value="161"/>
</dbReference>
<dbReference type="GO" id="GO:0005886">
    <property type="term" value="C:plasma membrane"/>
    <property type="evidence" value="ECO:0000318"/>
    <property type="project" value="GO_Central"/>
</dbReference>
<dbReference type="SMART" id="SM00147">
    <property type="entry name" value="RasGEF"/>
    <property type="match status" value="1"/>
</dbReference>
<dbReference type="InterPro" id="IPR036964">
    <property type="entry name" value="RASGEF_cat_dom_sf"/>
</dbReference>
<dbReference type="AlphaFoldDB" id="B3RQQ0"/>
<dbReference type="Gene3D" id="1.10.840.10">
    <property type="entry name" value="Ras guanine-nucleotide exchange factors catalytic domain"/>
    <property type="match status" value="1"/>
</dbReference>
<dbReference type="PhylomeDB" id="B3RQQ0"/>
<evidence type="ECO:0000256" key="1">
    <source>
        <dbReference type="ARBA" id="ARBA00022658"/>
    </source>
</evidence>
<dbReference type="CDD" id="cd00155">
    <property type="entry name" value="RasGEF"/>
    <property type="match status" value="1"/>
</dbReference>
<dbReference type="GO" id="GO:0007265">
    <property type="term" value="P:Ras protein signal transduction"/>
    <property type="evidence" value="ECO:0000318"/>
    <property type="project" value="GO_Central"/>
</dbReference>
<evidence type="ECO:0000259" key="3">
    <source>
        <dbReference type="PROSITE" id="PS50009"/>
    </source>
</evidence>
<organism evidence="5 6">
    <name type="scientific">Trichoplax adhaerens</name>
    <name type="common">Trichoplax reptans</name>
    <dbReference type="NCBI Taxonomy" id="10228"/>
    <lineage>
        <taxon>Eukaryota</taxon>
        <taxon>Metazoa</taxon>
        <taxon>Placozoa</taxon>
        <taxon>Uniplacotomia</taxon>
        <taxon>Trichoplacea</taxon>
        <taxon>Trichoplacidae</taxon>
        <taxon>Trichoplax</taxon>
    </lineage>
</organism>
<protein>
    <recommendedName>
        <fullName evidence="7">Ras-GEF domain-containing protein</fullName>
    </recommendedName>
</protein>
<gene>
    <name evidence="5" type="ORF">TRIADDRAFT_55070</name>
</gene>
<sequence length="338" mass="38919">MLHYDATQEELEYVEKWGLVIRLRTINTLMQWMERCWWDFQGNESMLKHVDDFVETLLVSDAAFHNAAKGIADLKSKKLASGNNSENSSATWYGPSTQSKLTNIKDIKKICIMQVPAQQIAEQLTLIDLEILRSIGPNEVLCHLWGSKSVCRDDKDKAEIAGNLNAYIKRWNTVCYWVGTEICRTLDCRGRAQAMEKFIEIAKHCKIIRNYSTMASIVGGLNIHPIRSLKKSWECVGHKYVKLLNEMEDFMKPDRNYISYRKVLADIPTSCPCIPFFGVFIQDLTFLNDGNPKVLANGLYNFTKIRDISNKINELERYQRSAYRISPNPKIFFGLKNL</sequence>
<dbReference type="SUPFAM" id="SSF48366">
    <property type="entry name" value="Ras GEF"/>
    <property type="match status" value="1"/>
</dbReference>
<dbReference type="GO" id="GO:0016324">
    <property type="term" value="C:apical plasma membrane"/>
    <property type="evidence" value="ECO:0000318"/>
    <property type="project" value="GO_Central"/>
</dbReference>
<dbReference type="STRING" id="10228.B3RQQ0"/>
<dbReference type="InParanoid" id="B3RQQ0"/>
<evidence type="ECO:0000313" key="6">
    <source>
        <dbReference type="Proteomes" id="UP000009022"/>
    </source>
</evidence>
<evidence type="ECO:0000313" key="5">
    <source>
        <dbReference type="EMBL" id="EDV26736.1"/>
    </source>
</evidence>
<dbReference type="Proteomes" id="UP000009022">
    <property type="component" value="Unassembled WGS sequence"/>
</dbReference>
<dbReference type="eggNOG" id="KOG3542">
    <property type="taxonomic scope" value="Eukaryota"/>
</dbReference>
<evidence type="ECO:0000256" key="2">
    <source>
        <dbReference type="PROSITE-ProRule" id="PRU00168"/>
    </source>
</evidence>
<dbReference type="Gene3D" id="1.20.870.10">
    <property type="entry name" value="Son of sevenless (SoS) protein Chain: S domain 1"/>
    <property type="match status" value="1"/>
</dbReference>
<dbReference type="OrthoDB" id="8826503at2759"/>